<accession>A0A2W5ERM2</accession>
<reference evidence="1 2" key="1">
    <citation type="submission" date="2017-11" db="EMBL/GenBank/DDBJ databases">
        <title>Infants hospitalized years apart are colonized by the same room-sourced microbial strains.</title>
        <authorList>
            <person name="Brooks B."/>
            <person name="Olm M.R."/>
            <person name="Firek B.A."/>
            <person name="Baker R."/>
            <person name="Thomas B.C."/>
            <person name="Morowitz M.J."/>
            <person name="Banfield J.F."/>
        </authorList>
    </citation>
    <scope>NUCLEOTIDE SEQUENCE [LARGE SCALE GENOMIC DNA]</scope>
    <source>
        <strain evidence="1">S2_009_000_R2_76</strain>
    </source>
</reference>
<evidence type="ECO:0000313" key="1">
    <source>
        <dbReference type="EMBL" id="PZP45968.1"/>
    </source>
</evidence>
<organism evidence="1 2">
    <name type="scientific">Pseudopedobacter saltans</name>
    <dbReference type="NCBI Taxonomy" id="151895"/>
    <lineage>
        <taxon>Bacteria</taxon>
        <taxon>Pseudomonadati</taxon>
        <taxon>Bacteroidota</taxon>
        <taxon>Sphingobacteriia</taxon>
        <taxon>Sphingobacteriales</taxon>
        <taxon>Sphingobacteriaceae</taxon>
        <taxon>Pseudopedobacter</taxon>
    </lineage>
</organism>
<protein>
    <recommendedName>
        <fullName evidence="3">Lipoprotein</fullName>
    </recommendedName>
</protein>
<proteinExistence type="predicted"/>
<name>A0A2W5ERM2_9SPHI</name>
<sequence>MIKYIWGVFLLVTLASCHDKKSKPKKDLYKAETFFDEFRTLRFPYIVADTAIASRTDSSTIPADVLKKYLPDSITAKILDNNPTAHPVGKIDNATNRFILLALQKGQQTKWYVMAFDNKNKFLSYLPLINNRDEDSYRHTLSINQEPTFTIGKSKKDSKDNVLYTNEGFGYNTETHQFSLVINDSNENLPESDKIYVPIDTLAKHFPFSGDYRKDKQNVLVLRDGSRPNEYIFFYHFDKTDDDPSAKGEIKGKLRMAGESNAIYQQGGDPCVIDFNFKSNKIKIKEEGNCANYRGSNVQFDDTFSKVESSKEEKDNAKKK</sequence>
<dbReference type="AlphaFoldDB" id="A0A2W5ERM2"/>
<dbReference type="EMBL" id="QFOI01000244">
    <property type="protein sequence ID" value="PZP45968.1"/>
    <property type="molecule type" value="Genomic_DNA"/>
</dbReference>
<evidence type="ECO:0000313" key="2">
    <source>
        <dbReference type="Proteomes" id="UP000249645"/>
    </source>
</evidence>
<dbReference type="PROSITE" id="PS51257">
    <property type="entry name" value="PROKAR_LIPOPROTEIN"/>
    <property type="match status" value="1"/>
</dbReference>
<dbReference type="Proteomes" id="UP000249645">
    <property type="component" value="Unassembled WGS sequence"/>
</dbReference>
<gene>
    <name evidence="1" type="ORF">DI598_12705</name>
</gene>
<evidence type="ECO:0008006" key="3">
    <source>
        <dbReference type="Google" id="ProtNLM"/>
    </source>
</evidence>
<comment type="caution">
    <text evidence="1">The sequence shown here is derived from an EMBL/GenBank/DDBJ whole genome shotgun (WGS) entry which is preliminary data.</text>
</comment>